<reference evidence="1 2" key="1">
    <citation type="submission" date="2006-05" db="EMBL/GenBank/DDBJ databases">
        <authorList>
            <person name="King G."/>
            <person name="Ferriera S."/>
            <person name="Johnson J."/>
            <person name="Kravitz S."/>
            <person name="Beeson K."/>
            <person name="Sutton G."/>
            <person name="Rogers Y.-H."/>
            <person name="Friedman R."/>
            <person name="Frazier M."/>
            <person name="Venter J.C."/>
        </authorList>
    </citation>
    <scope>NUCLEOTIDE SEQUENCE [LARGE SCALE GENOMIC DNA]</scope>
    <source>
        <strain evidence="2">ATCC 25650 / DSM 13394 / JCM 20685 / NBRC 16684 / NCIMB 2208 / IAM 12614 / B1</strain>
    </source>
</reference>
<name>A0P481_ROSAI</name>
<comment type="caution">
    <text evidence="1">The sequence shown here is derived from an EMBL/GenBank/DDBJ whole genome shotgun (WGS) entry which is preliminary data.</text>
</comment>
<dbReference type="Proteomes" id="UP000004848">
    <property type="component" value="Unassembled WGS sequence"/>
</dbReference>
<protein>
    <submittedName>
        <fullName evidence="1">Putative transposase</fullName>
    </submittedName>
</protein>
<accession>A0P481</accession>
<dbReference type="eggNOG" id="COG4584">
    <property type="taxonomic scope" value="Bacteria"/>
</dbReference>
<sequence length="101" mass="11279">MEENSCKTGAVHKWQRHWLYHFLLVYSGWEHAEVVLGRESFSALATGLQNALWGLGAGPHEHRSDSLSAAFTNLAAEAKEDLTRRYERGALRPFPDLAGDA</sequence>
<proteinExistence type="predicted"/>
<dbReference type="PANTHER" id="PTHR35004">
    <property type="entry name" value="TRANSPOSASE RV3428C-RELATED"/>
    <property type="match status" value="1"/>
</dbReference>
<gene>
    <name evidence="1" type="ORF">SIAM614_00190</name>
</gene>
<dbReference type="PANTHER" id="PTHR35004:SF7">
    <property type="entry name" value="INTEGRASE PROTEIN"/>
    <property type="match status" value="1"/>
</dbReference>
<evidence type="ECO:0000313" key="2">
    <source>
        <dbReference type="Proteomes" id="UP000004848"/>
    </source>
</evidence>
<dbReference type="EMBL" id="AAUW01000040">
    <property type="protein sequence ID" value="EAV40177.1"/>
    <property type="molecule type" value="Genomic_DNA"/>
</dbReference>
<organism evidence="1 2">
    <name type="scientific">Roseibium aggregatum (strain ATCC 25650 / DSM 13394 / JCM 20685 / NBRC 16684 / NCIMB 2208 / IAM 12614 / B1)</name>
    <name type="common">Stappia aggregata</name>
    <dbReference type="NCBI Taxonomy" id="384765"/>
    <lineage>
        <taxon>Bacteria</taxon>
        <taxon>Pseudomonadati</taxon>
        <taxon>Pseudomonadota</taxon>
        <taxon>Alphaproteobacteria</taxon>
        <taxon>Hyphomicrobiales</taxon>
        <taxon>Stappiaceae</taxon>
        <taxon>Roseibium</taxon>
    </lineage>
</organism>
<evidence type="ECO:0000313" key="1">
    <source>
        <dbReference type="EMBL" id="EAV40177.1"/>
    </source>
</evidence>
<dbReference type="AlphaFoldDB" id="A0P481"/>